<dbReference type="InterPro" id="IPR021109">
    <property type="entry name" value="Peptidase_aspartic_dom_sf"/>
</dbReference>
<organism evidence="2 3">
    <name type="scientific">Mucuna pruriens</name>
    <name type="common">Velvet bean</name>
    <name type="synonym">Dolichos pruriens</name>
    <dbReference type="NCBI Taxonomy" id="157652"/>
    <lineage>
        <taxon>Eukaryota</taxon>
        <taxon>Viridiplantae</taxon>
        <taxon>Streptophyta</taxon>
        <taxon>Embryophyta</taxon>
        <taxon>Tracheophyta</taxon>
        <taxon>Spermatophyta</taxon>
        <taxon>Magnoliopsida</taxon>
        <taxon>eudicotyledons</taxon>
        <taxon>Gunneridae</taxon>
        <taxon>Pentapetalae</taxon>
        <taxon>rosids</taxon>
        <taxon>fabids</taxon>
        <taxon>Fabales</taxon>
        <taxon>Fabaceae</taxon>
        <taxon>Papilionoideae</taxon>
        <taxon>50 kb inversion clade</taxon>
        <taxon>NPAAA clade</taxon>
        <taxon>indigoferoid/millettioid clade</taxon>
        <taxon>Phaseoleae</taxon>
        <taxon>Mucuna</taxon>
    </lineage>
</organism>
<dbReference type="PANTHER" id="PTHR33067">
    <property type="entry name" value="RNA-DIRECTED DNA POLYMERASE-RELATED"/>
    <property type="match status" value="1"/>
</dbReference>
<comment type="caution">
    <text evidence="2">The sequence shown here is derived from an EMBL/GenBank/DDBJ whole genome shotgun (WGS) entry which is preliminary data.</text>
</comment>
<accession>A0A371EGP5</accession>
<proteinExistence type="predicted"/>
<reference evidence="2" key="1">
    <citation type="submission" date="2018-05" db="EMBL/GenBank/DDBJ databases">
        <title>Draft genome of Mucuna pruriens seed.</title>
        <authorList>
            <person name="Nnadi N.E."/>
            <person name="Vos R."/>
            <person name="Hasami M.H."/>
            <person name="Devisetty U.K."/>
            <person name="Aguiy J.C."/>
        </authorList>
    </citation>
    <scope>NUCLEOTIDE SEQUENCE [LARGE SCALE GENOMIC DNA]</scope>
    <source>
        <strain evidence="2">JCA_2017</strain>
    </source>
</reference>
<evidence type="ECO:0008006" key="4">
    <source>
        <dbReference type="Google" id="ProtNLM"/>
    </source>
</evidence>
<dbReference type="PANTHER" id="PTHR33067:SF9">
    <property type="entry name" value="RNA-DIRECTED DNA POLYMERASE"/>
    <property type="match status" value="1"/>
</dbReference>
<dbReference type="AlphaFoldDB" id="A0A371EGP5"/>
<dbReference type="EMBL" id="QJKJ01014031">
    <property type="protein sequence ID" value="RDX65164.1"/>
    <property type="molecule type" value="Genomic_DNA"/>
</dbReference>
<dbReference type="OrthoDB" id="1734538at2759"/>
<feature type="region of interest" description="Disordered" evidence="1">
    <location>
        <begin position="30"/>
        <end position="54"/>
    </location>
</feature>
<keyword evidence="3" id="KW-1185">Reference proteome</keyword>
<evidence type="ECO:0000313" key="2">
    <source>
        <dbReference type="EMBL" id="RDX65164.1"/>
    </source>
</evidence>
<dbReference type="Proteomes" id="UP000257109">
    <property type="component" value="Unassembled WGS sequence"/>
</dbReference>
<protein>
    <recommendedName>
        <fullName evidence="4">Reverse transcriptase domain-containing protein</fullName>
    </recommendedName>
</protein>
<name>A0A371EGP5_MUCPR</name>
<feature type="non-terminal residue" evidence="2">
    <location>
        <position position="1"/>
    </location>
</feature>
<sequence>MSGMIMIPNIPNQIYVFCSPHHTREKKICEGTQEHEESKSRKTPTIPSRDETPTKNAIVDVTNEGKKVATPNREPQPTNIFLQLSNRTITHPCDIVEDILVKVGKFIFPVDFIILDMEENNTIPIILSLPFLAKGRPALDNFKEEILSNYKRKAYS</sequence>
<feature type="compositionally biased region" description="Basic and acidic residues" evidence="1">
    <location>
        <begin position="30"/>
        <end position="40"/>
    </location>
</feature>
<evidence type="ECO:0000256" key="1">
    <source>
        <dbReference type="SAM" id="MobiDB-lite"/>
    </source>
</evidence>
<gene>
    <name evidence="2" type="ORF">CR513_56198</name>
</gene>
<evidence type="ECO:0000313" key="3">
    <source>
        <dbReference type="Proteomes" id="UP000257109"/>
    </source>
</evidence>
<dbReference type="Gene3D" id="2.40.70.10">
    <property type="entry name" value="Acid Proteases"/>
    <property type="match status" value="1"/>
</dbReference>